<proteinExistence type="inferred from homology"/>
<gene>
    <name evidence="2" type="ORF">BLGHR1_15963</name>
</gene>
<name>A0A383UXT3_BLUHO</name>
<dbReference type="PANTHER" id="PTHR32226">
    <property type="entry name" value="TELO2-INTERACTING PROTEIN 2"/>
    <property type="match status" value="1"/>
</dbReference>
<comment type="similarity">
    <text evidence="1">Belongs to the TTI2 family.</text>
</comment>
<dbReference type="GO" id="GO:0110078">
    <property type="term" value="C:TTT Hsp90 cochaperone complex"/>
    <property type="evidence" value="ECO:0007669"/>
    <property type="project" value="InterPro"/>
</dbReference>
<dbReference type="Proteomes" id="UP000275772">
    <property type="component" value="Unassembled WGS sequence"/>
</dbReference>
<organism evidence="2 3">
    <name type="scientific">Blumeria hordei</name>
    <name type="common">Barley powdery mildew</name>
    <name type="synonym">Blumeria graminis f. sp. hordei</name>
    <dbReference type="NCBI Taxonomy" id="2867405"/>
    <lineage>
        <taxon>Eukaryota</taxon>
        <taxon>Fungi</taxon>
        <taxon>Dikarya</taxon>
        <taxon>Ascomycota</taxon>
        <taxon>Pezizomycotina</taxon>
        <taxon>Leotiomycetes</taxon>
        <taxon>Erysiphales</taxon>
        <taxon>Erysiphaceae</taxon>
        <taxon>Blumeria</taxon>
    </lineage>
</organism>
<dbReference type="EMBL" id="UNSH01000074">
    <property type="protein sequence ID" value="SZF05163.1"/>
    <property type="molecule type" value="Genomic_DNA"/>
</dbReference>
<dbReference type="InterPro" id="IPR018870">
    <property type="entry name" value="Tti2"/>
</dbReference>
<reference evidence="2 3" key="1">
    <citation type="submission" date="2017-11" db="EMBL/GenBank/DDBJ databases">
        <authorList>
            <person name="Kracher B."/>
        </authorList>
    </citation>
    <scope>NUCLEOTIDE SEQUENCE [LARGE SCALE GENOMIC DNA]</scope>
    <source>
        <strain evidence="2 3">RACE1</strain>
    </source>
</reference>
<evidence type="ECO:0000313" key="2">
    <source>
        <dbReference type="EMBL" id="SZF05163.1"/>
    </source>
</evidence>
<accession>A0A383UXT3</accession>
<dbReference type="GO" id="GO:0005829">
    <property type="term" value="C:cytosol"/>
    <property type="evidence" value="ECO:0007669"/>
    <property type="project" value="TreeGrafter"/>
</dbReference>
<dbReference type="AlphaFoldDB" id="A0A383UXT3"/>
<dbReference type="GO" id="GO:0005634">
    <property type="term" value="C:nucleus"/>
    <property type="evidence" value="ECO:0007669"/>
    <property type="project" value="TreeGrafter"/>
</dbReference>
<protein>
    <submittedName>
        <fullName evidence="2">Uncharacterized protein</fullName>
    </submittedName>
</protein>
<dbReference type="PANTHER" id="PTHR32226:SF2">
    <property type="entry name" value="TELO2-INTERACTING PROTEIN 2"/>
    <property type="match status" value="1"/>
</dbReference>
<dbReference type="VEuPathDB" id="FungiDB:BLGHR1_15963"/>
<sequence>MFTAAIKASSDKIKCNRDSGEEKLELSQKCLPDQYSLTTLLNIFQCTNNPQDLEGKLNRILVLNSCLSHEERLHKEPSDIKTSQKLMQIIAKLIPPDGNLISPPSSYTSASHKISADKQIYLHQTRLIALHGLKSLTQLRIFLPAQTLLDDQIVLSVLAFTSSIDPWTTPAILQSAKHFISLQKFQIGNQDFIKNSILISFIRPLFLTSTPPKITASGRAVTLPTAPPKPHDFGVWDRVSKPWRLDACYSCTVLLWAVENASQQTTLDYFNLMIPPILTLLDFPHTAIRLRGLQILLPFLEKSTPKLLQQTGLGSVIEDAVQPMLLYLPPITPLEESLSLLPVAFTASFQILNSRFPATSLDSAGCEISGSQKCRHDSLNNLLQSVISAYQHTTLSSSSDPTIKEIILGQIPKLVRGLGIYCVAHLQKLIPLISDVLLDSFGAIEPKLLLTAALTLREIILCAWPRVKELRWRREIIRILVGCWSINFIEGSADQIKNEKLKEVREELRVVGRVFMEAITASGNSEAIQELELLLELDKNLIIIFGVMEAGGETETK</sequence>
<dbReference type="Pfam" id="PF10521">
    <property type="entry name" value="Tti2"/>
    <property type="match status" value="1"/>
</dbReference>
<evidence type="ECO:0000313" key="3">
    <source>
        <dbReference type="Proteomes" id="UP000275772"/>
    </source>
</evidence>
<dbReference type="SUPFAM" id="SSF48371">
    <property type="entry name" value="ARM repeat"/>
    <property type="match status" value="1"/>
</dbReference>
<evidence type="ECO:0000256" key="1">
    <source>
        <dbReference type="ARBA" id="ARBA00034736"/>
    </source>
</evidence>
<dbReference type="InterPro" id="IPR016024">
    <property type="entry name" value="ARM-type_fold"/>
</dbReference>